<reference evidence="2" key="1">
    <citation type="submission" date="2023-01" db="EMBL/GenBank/DDBJ databases">
        <title>The chitinases involved in constricting ring structure development in the nematode-trapping fungus Drechslerella dactyloides.</title>
        <authorList>
            <person name="Wang R."/>
            <person name="Zhang L."/>
            <person name="Tang P."/>
            <person name="Li S."/>
            <person name="Liang L."/>
        </authorList>
    </citation>
    <scope>NUCLEOTIDE SEQUENCE</scope>
    <source>
        <strain evidence="2">YMF1.00031</strain>
    </source>
</reference>
<comment type="caution">
    <text evidence="2">The sequence shown here is derived from an EMBL/GenBank/DDBJ whole genome shotgun (WGS) entry which is preliminary data.</text>
</comment>
<name>A0AAD6IW61_DREDA</name>
<evidence type="ECO:0000313" key="2">
    <source>
        <dbReference type="EMBL" id="KAJ6259768.1"/>
    </source>
</evidence>
<protein>
    <submittedName>
        <fullName evidence="2">Uncharacterized protein</fullName>
    </submittedName>
</protein>
<evidence type="ECO:0000313" key="3">
    <source>
        <dbReference type="Proteomes" id="UP001221413"/>
    </source>
</evidence>
<feature type="region of interest" description="Disordered" evidence="1">
    <location>
        <begin position="69"/>
        <end position="97"/>
    </location>
</feature>
<keyword evidence="3" id="KW-1185">Reference proteome</keyword>
<gene>
    <name evidence="2" type="ORF">Dda_5408</name>
</gene>
<proteinExistence type="predicted"/>
<dbReference type="AlphaFoldDB" id="A0AAD6IW61"/>
<organism evidence="2 3">
    <name type="scientific">Drechslerella dactyloides</name>
    <name type="common">Nematode-trapping fungus</name>
    <name type="synonym">Arthrobotrys dactyloides</name>
    <dbReference type="NCBI Taxonomy" id="74499"/>
    <lineage>
        <taxon>Eukaryota</taxon>
        <taxon>Fungi</taxon>
        <taxon>Dikarya</taxon>
        <taxon>Ascomycota</taxon>
        <taxon>Pezizomycotina</taxon>
        <taxon>Orbiliomycetes</taxon>
        <taxon>Orbiliales</taxon>
        <taxon>Orbiliaceae</taxon>
        <taxon>Drechslerella</taxon>
    </lineage>
</organism>
<dbReference type="Proteomes" id="UP001221413">
    <property type="component" value="Unassembled WGS sequence"/>
</dbReference>
<evidence type="ECO:0000256" key="1">
    <source>
        <dbReference type="SAM" id="MobiDB-lite"/>
    </source>
</evidence>
<dbReference type="EMBL" id="JAQGDS010000006">
    <property type="protein sequence ID" value="KAJ6259768.1"/>
    <property type="molecule type" value="Genomic_DNA"/>
</dbReference>
<accession>A0AAD6IW61</accession>
<sequence length="97" mass="10907">MVDVQVFGSTSPTNAAKVRTAVAVSLPKVTLMLSRLDWKGKPTLKPILEISEERKGVTMPGYMRDIRQGLRYCPREQSRPKRSSEKETTADKVTSRN</sequence>